<proteinExistence type="inferred from homology"/>
<dbReference type="RefSeq" id="WP_020887773.1">
    <property type="nucleotide sequence ID" value="NZ_ATHI01000030.1"/>
</dbReference>
<evidence type="ECO:0000256" key="2">
    <source>
        <dbReference type="ARBA" id="ARBA00022630"/>
    </source>
</evidence>
<comment type="cofactor">
    <cofactor evidence="4">
        <name>FAD</name>
        <dbReference type="ChEBI" id="CHEBI:57692"/>
    </cofactor>
    <text evidence="4">Binds 1 FAD per subunit.</text>
</comment>
<feature type="domain" description="FAD/NAD(P)-binding" evidence="7">
    <location>
        <begin position="9"/>
        <end position="325"/>
    </location>
</feature>
<feature type="domain" description="Pyridine nucleotide-disulphide oxidoreductase dimerisation" evidence="6">
    <location>
        <begin position="347"/>
        <end position="449"/>
    </location>
</feature>
<feature type="disulfide bond" description="Redox-active" evidence="5">
    <location>
        <begin position="46"/>
        <end position="51"/>
    </location>
</feature>
<dbReference type="OrthoDB" id="9786429at2"/>
<dbReference type="SUPFAM" id="SSF51905">
    <property type="entry name" value="FAD/NAD(P)-binding domain"/>
    <property type="match status" value="1"/>
</dbReference>
<dbReference type="Pfam" id="PF02852">
    <property type="entry name" value="Pyr_redox_dim"/>
    <property type="match status" value="1"/>
</dbReference>
<evidence type="ECO:0000256" key="5">
    <source>
        <dbReference type="PIRSR" id="PIRSR000350-4"/>
    </source>
</evidence>
<keyword evidence="9" id="KW-1185">Reference proteome</keyword>
<dbReference type="SUPFAM" id="SSF55424">
    <property type="entry name" value="FAD/NAD-linked reductases, dimerisation (C-terminal) domain"/>
    <property type="match status" value="1"/>
</dbReference>
<evidence type="ECO:0000313" key="9">
    <source>
        <dbReference type="Proteomes" id="UP000014975"/>
    </source>
</evidence>
<dbReference type="InterPro" id="IPR036188">
    <property type="entry name" value="FAD/NAD-bd_sf"/>
</dbReference>
<dbReference type="EMBL" id="ATHI01000030">
    <property type="protein sequence ID" value="EPR30949.1"/>
    <property type="molecule type" value="Genomic_DNA"/>
</dbReference>
<dbReference type="GO" id="GO:0000166">
    <property type="term" value="F:nucleotide binding"/>
    <property type="evidence" value="ECO:0007669"/>
    <property type="project" value="UniProtKB-KW"/>
</dbReference>
<feature type="binding site" evidence="4">
    <location>
        <position position="55"/>
    </location>
    <ligand>
        <name>FAD</name>
        <dbReference type="ChEBI" id="CHEBI:57692"/>
    </ligand>
</feature>
<organism evidence="8 9">
    <name type="scientific">Alkalidesulfovibrio alkalitolerans DSM 16529</name>
    <dbReference type="NCBI Taxonomy" id="1121439"/>
    <lineage>
        <taxon>Bacteria</taxon>
        <taxon>Pseudomonadati</taxon>
        <taxon>Thermodesulfobacteriota</taxon>
        <taxon>Desulfovibrionia</taxon>
        <taxon>Desulfovibrionales</taxon>
        <taxon>Desulfovibrionaceae</taxon>
        <taxon>Alkalidesulfovibrio</taxon>
    </lineage>
</organism>
<dbReference type="PRINTS" id="PR00368">
    <property type="entry name" value="FADPNR"/>
</dbReference>
<dbReference type="InterPro" id="IPR016156">
    <property type="entry name" value="FAD/NAD-linked_Rdtase_dimer_sf"/>
</dbReference>
<keyword evidence="4" id="KW-0520">NAD</keyword>
<accession>S7UAJ0</accession>
<name>S7UAJ0_9BACT</name>
<dbReference type="Gene3D" id="3.50.50.60">
    <property type="entry name" value="FAD/NAD(P)-binding domain"/>
    <property type="match status" value="2"/>
</dbReference>
<reference evidence="8 9" key="1">
    <citation type="journal article" date="2013" name="Genome Announc.">
        <title>Draft genome sequences for three mercury-methylating, sulfate-reducing bacteria.</title>
        <authorList>
            <person name="Brown S.D."/>
            <person name="Hurt R.A.Jr."/>
            <person name="Gilmour C.C."/>
            <person name="Elias D.A."/>
        </authorList>
    </citation>
    <scope>NUCLEOTIDE SEQUENCE [LARGE SCALE GENOMIC DNA]</scope>
    <source>
        <strain evidence="8 9">DSM 16529</strain>
    </source>
</reference>
<evidence type="ECO:0000259" key="7">
    <source>
        <dbReference type="Pfam" id="PF07992"/>
    </source>
</evidence>
<keyword evidence="2" id="KW-0285">Flavoprotein</keyword>
<dbReference type="STRING" id="1121439.dsat_1076"/>
<gene>
    <name evidence="8" type="ORF">dsat_1076</name>
</gene>
<dbReference type="PANTHER" id="PTHR43014">
    <property type="entry name" value="MERCURIC REDUCTASE"/>
    <property type="match status" value="1"/>
</dbReference>
<dbReference type="AlphaFoldDB" id="S7UAJ0"/>
<dbReference type="PANTHER" id="PTHR43014:SF5">
    <property type="entry name" value="GLUTATHIONE REDUCTASE (NADPH)"/>
    <property type="match status" value="1"/>
</dbReference>
<evidence type="ECO:0000256" key="1">
    <source>
        <dbReference type="ARBA" id="ARBA00007532"/>
    </source>
</evidence>
<feature type="binding site" evidence="4">
    <location>
        <begin position="181"/>
        <end position="188"/>
    </location>
    <ligand>
        <name>NAD(+)</name>
        <dbReference type="ChEBI" id="CHEBI:57540"/>
    </ligand>
</feature>
<sequence length="456" mass="47582">MVQGAREHFDIVVLGAGPGGGAAAAALAKAKKSVALIEDYGFGGTCPLRGCNPKKAVLGPAEAAHLALGLRDKGVLAPPKLSFPDLARFRDTFVAGKAESIRKAYASLDIETIQGRAVFADPDSVTIVSGEGEGRTLGFGHAVVAVGQRPRRLDVPGEELIAASDDFLALAEMPGRVVFIGGGYISFEFASVARAAGAMTAIVHRSARPLRGFDPDMAMVAAAGMRATGVEVVLDAPLRSVSRENGELVVRAGASDEKVLRCDLVVHGAGRVAAVQGLGLDRAGVEADEKGVRVTPHMRSVSNPRIFAVGDCTTQPFALTPTADLEGRIAAHNILHGDEKTMDAHGVPRVCFCLPPICAVGALEEELVARGVDFEKKETDLAASFSWKRLGQGHAAAKVLTEPGGGLILGAHVAGHGADEIANILALAVRQGIPARELRVMPFAYPTLGYYIRSMV</sequence>
<keyword evidence="4" id="KW-0547">Nucleotide-binding</keyword>
<dbReference type="InterPro" id="IPR001100">
    <property type="entry name" value="Pyr_nuc-diS_OxRdtase"/>
</dbReference>
<evidence type="ECO:0000313" key="8">
    <source>
        <dbReference type="EMBL" id="EPR30949.1"/>
    </source>
</evidence>
<dbReference type="InterPro" id="IPR004099">
    <property type="entry name" value="Pyr_nucl-diS_OxRdtase_dimer"/>
</dbReference>
<dbReference type="InterPro" id="IPR023753">
    <property type="entry name" value="FAD/NAD-binding_dom"/>
</dbReference>
<feature type="binding site" evidence="4">
    <location>
        <position position="270"/>
    </location>
    <ligand>
        <name>NAD(+)</name>
        <dbReference type="ChEBI" id="CHEBI:57540"/>
    </ligand>
</feature>
<dbReference type="PIRSF" id="PIRSF000350">
    <property type="entry name" value="Mercury_reductase_MerA"/>
    <property type="match status" value="1"/>
</dbReference>
<evidence type="ECO:0000256" key="4">
    <source>
        <dbReference type="PIRSR" id="PIRSR000350-3"/>
    </source>
</evidence>
<dbReference type="Gene3D" id="3.30.390.30">
    <property type="match status" value="1"/>
</dbReference>
<evidence type="ECO:0000256" key="3">
    <source>
        <dbReference type="ARBA" id="ARBA00022827"/>
    </source>
</evidence>
<comment type="caution">
    <text evidence="8">The sequence shown here is derived from an EMBL/GenBank/DDBJ whole genome shotgun (WGS) entry which is preliminary data.</text>
</comment>
<evidence type="ECO:0000259" key="6">
    <source>
        <dbReference type="Pfam" id="PF02852"/>
    </source>
</evidence>
<feature type="binding site" evidence="4">
    <location>
        <position position="311"/>
    </location>
    <ligand>
        <name>FAD</name>
        <dbReference type="ChEBI" id="CHEBI:57692"/>
    </ligand>
</feature>
<dbReference type="GO" id="GO:0016491">
    <property type="term" value="F:oxidoreductase activity"/>
    <property type="evidence" value="ECO:0007669"/>
    <property type="project" value="InterPro"/>
</dbReference>
<dbReference type="PRINTS" id="PR00411">
    <property type="entry name" value="PNDRDTASEI"/>
</dbReference>
<dbReference type="Proteomes" id="UP000014975">
    <property type="component" value="Unassembled WGS sequence"/>
</dbReference>
<keyword evidence="3 4" id="KW-0274">FAD</keyword>
<dbReference type="eggNOG" id="COG1249">
    <property type="taxonomic scope" value="Bacteria"/>
</dbReference>
<dbReference type="Pfam" id="PF07992">
    <property type="entry name" value="Pyr_redox_2"/>
    <property type="match status" value="1"/>
</dbReference>
<protein>
    <submittedName>
        <fullName evidence="8">Pyridine nucleotide-disulfide oxidoreductase, FAD/NAD(P)-binding domain containing protein</fullName>
    </submittedName>
</protein>
<dbReference type="PATRIC" id="fig|1121439.3.peg.2451"/>
<comment type="similarity">
    <text evidence="1">Belongs to the class-I pyridine nucleotide-disulfide oxidoreductase family.</text>
</comment>